<evidence type="ECO:0000313" key="2">
    <source>
        <dbReference type="Proteomes" id="UP000067625"/>
    </source>
</evidence>
<dbReference type="RefSeq" id="WP_053605821.1">
    <property type="nucleotide sequence ID" value="NZ_CP012600.1"/>
</dbReference>
<keyword evidence="2" id="KW-1185">Reference proteome</keyword>
<keyword evidence="1" id="KW-0670">Pyruvate</keyword>
<name>A0A0M4FKL4_9BACI</name>
<dbReference type="Proteomes" id="UP000067625">
    <property type="component" value="Chromosome"/>
</dbReference>
<dbReference type="AlphaFoldDB" id="A0A0M4FKL4"/>
<dbReference type="GO" id="GO:0016301">
    <property type="term" value="F:kinase activity"/>
    <property type="evidence" value="ECO:0007669"/>
    <property type="project" value="UniProtKB-KW"/>
</dbReference>
<dbReference type="Pfam" id="PF11213">
    <property type="entry name" value="DUF3006"/>
    <property type="match status" value="1"/>
</dbReference>
<keyword evidence="1" id="KW-0418">Kinase</keyword>
<keyword evidence="1" id="KW-0808">Transferase</keyword>
<dbReference type="OrthoDB" id="164847at2"/>
<gene>
    <name evidence="1" type="ORF">AM592_22395</name>
</gene>
<reference evidence="1 2" key="2">
    <citation type="journal article" date="2016" name="Int. J. Syst. Evol. Microbiol.">
        <title>Bacillus gobiensis sp. nov., isolated from a soil sample.</title>
        <authorList>
            <person name="Liu B."/>
            <person name="Liu G.H."/>
            <person name="Cetin S."/>
            <person name="Schumann P."/>
            <person name="Pan Z.Z."/>
            <person name="Chen Q.Q."/>
        </authorList>
    </citation>
    <scope>NUCLEOTIDE SEQUENCE [LARGE SCALE GENOMIC DNA]</scope>
    <source>
        <strain evidence="1 2">FJAT-4402</strain>
    </source>
</reference>
<dbReference type="EMBL" id="CP012600">
    <property type="protein sequence ID" value="ALC83937.1"/>
    <property type="molecule type" value="Genomic_DNA"/>
</dbReference>
<organism evidence="1 2">
    <name type="scientific">Bacillus gobiensis</name>
    <dbReference type="NCBI Taxonomy" id="1441095"/>
    <lineage>
        <taxon>Bacteria</taxon>
        <taxon>Bacillati</taxon>
        <taxon>Bacillota</taxon>
        <taxon>Bacilli</taxon>
        <taxon>Bacillales</taxon>
        <taxon>Bacillaceae</taxon>
        <taxon>Bacillus</taxon>
    </lineage>
</organism>
<sequence length="74" mass="8492">MSKVLKGIIDRFEGEIVVVEVEGVTKDFDKAIFPKEATVGDVVEIEGNKVRVLKNETEKRRKEVENLMNDVWED</sequence>
<proteinExistence type="predicted"/>
<accession>A0A0M4FKL4</accession>
<evidence type="ECO:0000313" key="1">
    <source>
        <dbReference type="EMBL" id="ALC83937.1"/>
    </source>
</evidence>
<dbReference type="PATRIC" id="fig|1441095.3.peg.4953"/>
<dbReference type="InterPro" id="IPR021377">
    <property type="entry name" value="DUF3006"/>
</dbReference>
<protein>
    <submittedName>
        <fullName evidence="1">Pyruvate kinase</fullName>
    </submittedName>
</protein>
<reference evidence="2" key="1">
    <citation type="submission" date="2015-08" db="EMBL/GenBank/DDBJ databases">
        <title>Genome sequencing project for genomic taxonomy and phylogenomics of Bacillus-like bacteria.</title>
        <authorList>
            <person name="Liu B."/>
            <person name="Wang J."/>
            <person name="Zhu Y."/>
            <person name="Liu G."/>
            <person name="Chen Q."/>
            <person name="Chen Z."/>
            <person name="Lan J."/>
            <person name="Che J."/>
            <person name="Ge C."/>
            <person name="Shi H."/>
            <person name="Pan Z."/>
            <person name="Liu X."/>
        </authorList>
    </citation>
    <scope>NUCLEOTIDE SEQUENCE [LARGE SCALE GENOMIC DNA]</scope>
    <source>
        <strain evidence="2">FJAT-4402</strain>
    </source>
</reference>